<protein>
    <submittedName>
        <fullName evidence="2">Adhesin</fullName>
    </submittedName>
</protein>
<reference evidence="5 9" key="3">
    <citation type="submission" date="2018-06" db="EMBL/GenBank/DDBJ databases">
        <authorList>
            <consortium name="Pathogen Informatics"/>
            <person name="Doyle S."/>
        </authorList>
    </citation>
    <scope>NUCLEOTIDE SEQUENCE [LARGE SCALE GENOMIC DNA]</scope>
    <source>
        <strain evidence="5 9">4028STDY6275292</strain>
    </source>
</reference>
<gene>
    <name evidence="2" type="ORF">BZ172_29485</name>
    <name evidence="4" type="ORF">SAMEA1569760_04513</name>
    <name evidence="3" type="ORF">SAMEA2054241_04612</name>
    <name evidence="5" type="ORF">SAMEA3710766_04738</name>
</gene>
<dbReference type="Proteomes" id="UP000187708">
    <property type="component" value="Unassembled WGS sequence"/>
</dbReference>
<dbReference type="Proteomes" id="UP000194501">
    <property type="component" value="Plasmid p75-02_7"/>
</dbReference>
<dbReference type="Proteomes" id="UP000251393">
    <property type="component" value="Unassembled WGS sequence"/>
</dbReference>
<evidence type="ECO:0000313" key="3">
    <source>
        <dbReference type="EMBL" id="SIY57928.1"/>
    </source>
</evidence>
<name>A0A1X9WZM3_SHISO</name>
<dbReference type="EMBL" id="UDYI01000285">
    <property type="protein sequence ID" value="SRR29073.1"/>
    <property type="molecule type" value="Genomic_DNA"/>
</dbReference>
<sequence length="241" mass="27542">MKILNSNLITNISSTIRNHLLTSSKNIKTHPSPNMDVTSHRRLFQKDGIGLSQTGKATQLVIMSHGGWKEISHPQTLFTRQKGDGWTVVPKNLRIDFYTKDNDFTKGLSVLSEVNKRHTEAQKGLTPSLNISKDDLKVLANARNIPQSKLEEEMMSQAIYRKEYATSNEKIKNYALYYHEQAQNIIQRHQDGLGNKNIDIAFITDKNHKKHLSDIFKVINESGVKYDVIHFGACRVNREEK</sequence>
<evidence type="ECO:0000313" key="2">
    <source>
        <dbReference type="EMBL" id="ARS09141.1"/>
    </source>
</evidence>
<reference evidence="2 8" key="2">
    <citation type="submission" date="2017-02" db="EMBL/GenBank/DDBJ databases">
        <authorList>
            <person name="Svab D."/>
            <person name="Balint B."/>
            <person name="Maroti G."/>
            <person name="Vasarhelyi B."/>
            <person name="Horvath B."/>
            <person name="Toth I."/>
        </authorList>
    </citation>
    <scope>NUCLEOTIDE SEQUENCE [LARGE SCALE GENOMIC DNA]</scope>
    <source>
        <strain evidence="2">75/02</strain>
        <plasmid evidence="2 8">p75-02_7</plasmid>
    </source>
</reference>
<dbReference type="Proteomes" id="UP000188006">
    <property type="component" value="Unassembled WGS sequence"/>
</dbReference>
<keyword evidence="2" id="KW-0614">Plasmid</keyword>
<reference evidence="6 7" key="1">
    <citation type="submission" date="2017-01" db="EMBL/GenBank/DDBJ databases">
        <authorList>
            <consortium name="Pathogen Informatics"/>
        </authorList>
    </citation>
    <scope>NUCLEOTIDE SEQUENCE [LARGE SCALE GENOMIC DNA]</scope>
    <source>
        <strain evidence="3 6">2090STDY5461769</strain>
        <strain evidence="4">Sh1405</strain>
        <strain evidence="7">sh1405</strain>
    </source>
</reference>
<evidence type="ECO:0000313" key="9">
    <source>
        <dbReference type="Proteomes" id="UP000251393"/>
    </source>
</evidence>
<feature type="domain" description="Putative adhesin Stv" evidence="1">
    <location>
        <begin position="59"/>
        <end position="236"/>
    </location>
</feature>
<dbReference type="EMBL" id="FUBI01000264">
    <property type="protein sequence ID" value="SJH67779.1"/>
    <property type="molecule type" value="Genomic_DNA"/>
</dbReference>
<evidence type="ECO:0000313" key="4">
    <source>
        <dbReference type="EMBL" id="SJH67779.1"/>
    </source>
</evidence>
<evidence type="ECO:0000313" key="5">
    <source>
        <dbReference type="EMBL" id="SRR29073.1"/>
    </source>
</evidence>
<dbReference type="AlphaFoldDB" id="A0A1X9WZM3"/>
<organism evidence="4 7">
    <name type="scientific">Shigella sonnei</name>
    <dbReference type="NCBI Taxonomy" id="624"/>
    <lineage>
        <taxon>Bacteria</taxon>
        <taxon>Pseudomonadati</taxon>
        <taxon>Pseudomonadota</taxon>
        <taxon>Gammaproteobacteria</taxon>
        <taxon>Enterobacterales</taxon>
        <taxon>Enterobacteriaceae</taxon>
        <taxon>Shigella</taxon>
    </lineage>
</organism>
<dbReference type="EMBL" id="CP019695">
    <property type="protein sequence ID" value="ARS09141.1"/>
    <property type="molecule type" value="Genomic_DNA"/>
</dbReference>
<dbReference type="InterPro" id="IPR049002">
    <property type="entry name" value="Stv"/>
</dbReference>
<dbReference type="RefSeq" id="WP_005112197.1">
    <property type="nucleotide sequence ID" value="NZ_CATNNL010000271.1"/>
</dbReference>
<accession>A0A1X9WZM3</accession>
<evidence type="ECO:0000313" key="6">
    <source>
        <dbReference type="Proteomes" id="UP000187708"/>
    </source>
</evidence>
<proteinExistence type="predicted"/>
<evidence type="ECO:0000313" key="8">
    <source>
        <dbReference type="Proteomes" id="UP000194501"/>
    </source>
</evidence>
<evidence type="ECO:0000313" key="7">
    <source>
        <dbReference type="Proteomes" id="UP000188006"/>
    </source>
</evidence>
<dbReference type="EMBL" id="FTSV01000384">
    <property type="protein sequence ID" value="SIY57928.1"/>
    <property type="molecule type" value="Genomic_DNA"/>
</dbReference>
<evidence type="ECO:0000259" key="1">
    <source>
        <dbReference type="Pfam" id="PF21527"/>
    </source>
</evidence>
<geneLocation type="plasmid" evidence="2 8">
    <name>p75-02_7</name>
</geneLocation>
<dbReference type="Pfam" id="PF21527">
    <property type="entry name" value="Stv"/>
    <property type="match status" value="1"/>
</dbReference>